<organism evidence="2 3">
    <name type="scientific">Eragrostis curvula</name>
    <name type="common">weeping love grass</name>
    <dbReference type="NCBI Taxonomy" id="38414"/>
    <lineage>
        <taxon>Eukaryota</taxon>
        <taxon>Viridiplantae</taxon>
        <taxon>Streptophyta</taxon>
        <taxon>Embryophyta</taxon>
        <taxon>Tracheophyta</taxon>
        <taxon>Spermatophyta</taxon>
        <taxon>Magnoliopsida</taxon>
        <taxon>Liliopsida</taxon>
        <taxon>Poales</taxon>
        <taxon>Poaceae</taxon>
        <taxon>PACMAD clade</taxon>
        <taxon>Chloridoideae</taxon>
        <taxon>Eragrostideae</taxon>
        <taxon>Eragrostidinae</taxon>
        <taxon>Eragrostis</taxon>
    </lineage>
</organism>
<accession>A0A5J9SI34</accession>
<dbReference type="OrthoDB" id="10651247at2759"/>
<protein>
    <submittedName>
        <fullName evidence="2">Uncharacterized protein</fullName>
    </submittedName>
</protein>
<proteinExistence type="predicted"/>
<comment type="caution">
    <text evidence="2">The sequence shown here is derived from an EMBL/GenBank/DDBJ whole genome shotgun (WGS) entry which is preliminary data.</text>
</comment>
<name>A0A5J9SI34_9POAL</name>
<evidence type="ECO:0000256" key="1">
    <source>
        <dbReference type="SAM" id="MobiDB-lite"/>
    </source>
</evidence>
<sequence>MSAWTPPAAARSSLATADVALRRVMPTPETQSLHPSRHGIDELLLVQMERIVRVHYGGEVIESDDGCAKFSSDMAQKVVAFVKRPKYNELVSRVRNALGWEEPGVVVDMQGRYDVGHGHSYKGCDFKQWIDTEKPPKSSLPPTEAETKTDYLMRMGDNERQ</sequence>
<dbReference type="AlphaFoldDB" id="A0A5J9SI34"/>
<dbReference type="Proteomes" id="UP000324897">
    <property type="component" value="Unassembled WGS sequence"/>
</dbReference>
<gene>
    <name evidence="2" type="ORF">EJB05_55959</name>
</gene>
<dbReference type="Gramene" id="TVT98729">
    <property type="protein sequence ID" value="TVT98729"/>
    <property type="gene ID" value="EJB05_55959"/>
</dbReference>
<feature type="compositionally biased region" description="Basic and acidic residues" evidence="1">
    <location>
        <begin position="145"/>
        <end position="161"/>
    </location>
</feature>
<feature type="non-terminal residue" evidence="2">
    <location>
        <position position="1"/>
    </location>
</feature>
<keyword evidence="3" id="KW-1185">Reference proteome</keyword>
<evidence type="ECO:0000313" key="2">
    <source>
        <dbReference type="EMBL" id="TVT98729.1"/>
    </source>
</evidence>
<feature type="region of interest" description="Disordered" evidence="1">
    <location>
        <begin position="132"/>
        <end position="161"/>
    </location>
</feature>
<evidence type="ECO:0000313" key="3">
    <source>
        <dbReference type="Proteomes" id="UP000324897"/>
    </source>
</evidence>
<reference evidence="2 3" key="1">
    <citation type="journal article" date="2019" name="Sci. Rep.">
        <title>A high-quality genome of Eragrostis curvula grass provides insights into Poaceae evolution and supports new strategies to enhance forage quality.</title>
        <authorList>
            <person name="Carballo J."/>
            <person name="Santos B.A.C.M."/>
            <person name="Zappacosta D."/>
            <person name="Garbus I."/>
            <person name="Selva J.P."/>
            <person name="Gallo C.A."/>
            <person name="Diaz A."/>
            <person name="Albertini E."/>
            <person name="Caccamo M."/>
            <person name="Echenique V."/>
        </authorList>
    </citation>
    <scope>NUCLEOTIDE SEQUENCE [LARGE SCALE GENOMIC DNA]</scope>
    <source>
        <strain evidence="3">cv. Victoria</strain>
        <tissue evidence="2">Leaf</tissue>
    </source>
</reference>
<dbReference type="EMBL" id="RWGY01000817">
    <property type="protein sequence ID" value="TVT98729.1"/>
    <property type="molecule type" value="Genomic_DNA"/>
</dbReference>